<keyword evidence="1" id="KW-0812">Transmembrane</keyword>
<dbReference type="AlphaFoldDB" id="A0AAV3NYB3"/>
<keyword evidence="1" id="KW-1133">Transmembrane helix</keyword>
<dbReference type="PANTHER" id="PTHR33782:SF27">
    <property type="entry name" value="PROTEIN, PUTATIVE-RELATED"/>
    <property type="match status" value="1"/>
</dbReference>
<keyword evidence="3" id="KW-1185">Reference proteome</keyword>
<proteinExistence type="predicted"/>
<dbReference type="PANTHER" id="PTHR33782">
    <property type="entry name" value="OS01G0121600 PROTEIN"/>
    <property type="match status" value="1"/>
</dbReference>
<name>A0AAV3NYB3_LITER</name>
<sequence>MHSTSITFNPLAHHPFSSNFARKEFSFPYNLPQDRPNKINMLVVNAKKRDAYDGKDRRINHGRLVDEDMIVLRMRIRDMKMSSEVKNEAPWYWMEWEKKWYEKYDSDICEAMGMLQRFLMDARPGLVVGLLALVMLSVSTSSAFVLGHLLGFLG</sequence>
<dbReference type="EMBL" id="BAABME010000513">
    <property type="protein sequence ID" value="GAA0143406.1"/>
    <property type="molecule type" value="Genomic_DNA"/>
</dbReference>
<keyword evidence="1" id="KW-0472">Membrane</keyword>
<evidence type="ECO:0000256" key="1">
    <source>
        <dbReference type="SAM" id="Phobius"/>
    </source>
</evidence>
<evidence type="ECO:0000313" key="3">
    <source>
        <dbReference type="Proteomes" id="UP001454036"/>
    </source>
</evidence>
<gene>
    <name evidence="2" type="ORF">LIER_04099</name>
</gene>
<accession>A0AAV3NYB3</accession>
<organism evidence="2 3">
    <name type="scientific">Lithospermum erythrorhizon</name>
    <name type="common">Purple gromwell</name>
    <name type="synonym">Lithospermum officinale var. erythrorhizon</name>
    <dbReference type="NCBI Taxonomy" id="34254"/>
    <lineage>
        <taxon>Eukaryota</taxon>
        <taxon>Viridiplantae</taxon>
        <taxon>Streptophyta</taxon>
        <taxon>Embryophyta</taxon>
        <taxon>Tracheophyta</taxon>
        <taxon>Spermatophyta</taxon>
        <taxon>Magnoliopsida</taxon>
        <taxon>eudicotyledons</taxon>
        <taxon>Gunneridae</taxon>
        <taxon>Pentapetalae</taxon>
        <taxon>asterids</taxon>
        <taxon>lamiids</taxon>
        <taxon>Boraginales</taxon>
        <taxon>Boraginaceae</taxon>
        <taxon>Boraginoideae</taxon>
        <taxon>Lithospermeae</taxon>
        <taxon>Lithospermum</taxon>
    </lineage>
</organism>
<feature type="transmembrane region" description="Helical" evidence="1">
    <location>
        <begin position="126"/>
        <end position="150"/>
    </location>
</feature>
<reference evidence="2 3" key="1">
    <citation type="submission" date="2024-01" db="EMBL/GenBank/DDBJ databases">
        <title>The complete chloroplast genome sequence of Lithospermum erythrorhizon: insights into the phylogenetic relationship among Boraginaceae species and the maternal lineages of purple gromwells.</title>
        <authorList>
            <person name="Okada T."/>
            <person name="Watanabe K."/>
        </authorList>
    </citation>
    <scope>NUCLEOTIDE SEQUENCE [LARGE SCALE GENOMIC DNA]</scope>
</reference>
<protein>
    <submittedName>
        <fullName evidence="2">Uncharacterized protein</fullName>
    </submittedName>
</protein>
<comment type="caution">
    <text evidence="2">The sequence shown here is derived from an EMBL/GenBank/DDBJ whole genome shotgun (WGS) entry which is preliminary data.</text>
</comment>
<dbReference type="Proteomes" id="UP001454036">
    <property type="component" value="Unassembled WGS sequence"/>
</dbReference>
<evidence type="ECO:0000313" key="2">
    <source>
        <dbReference type="EMBL" id="GAA0143406.1"/>
    </source>
</evidence>